<dbReference type="Pfam" id="PF07275">
    <property type="entry name" value="ArdA"/>
    <property type="match status" value="1"/>
</dbReference>
<dbReference type="InterPro" id="IPR009899">
    <property type="entry name" value="ArdA"/>
</dbReference>
<dbReference type="RefSeq" id="WP_097152199.1">
    <property type="nucleotide sequence ID" value="NZ_OBEL01000001.1"/>
</dbReference>
<keyword evidence="2" id="KW-1185">Reference proteome</keyword>
<dbReference type="InterPro" id="IPR041893">
    <property type="entry name" value="ArdA_dom3"/>
</dbReference>
<dbReference type="AlphaFoldDB" id="A0A285NEU0"/>
<evidence type="ECO:0000313" key="2">
    <source>
        <dbReference type="Proteomes" id="UP000219439"/>
    </source>
</evidence>
<protein>
    <submittedName>
        <fullName evidence="1">Antirestriction protein (ArdA)</fullName>
    </submittedName>
</protein>
<accession>A0A285NEU0</accession>
<proteinExistence type="predicted"/>
<dbReference type="OrthoDB" id="944647at2"/>
<sequence>MTVTFYAQPYDIDATGFYFSDAETYKETIGKITNRYGDPVEEFELQFIDGDAIDAELFKALCISQATILPFMEKLDKWEDWNKTDIVIAVGECGYSFDLESDDPDDLDIDLYAGMDLNDLARHFIEDGLFGDIPERLAFYLDYDAIARDLGHDYAETTITGETCVYRMA</sequence>
<gene>
    <name evidence="1" type="ORF">SAMN06265368_0932</name>
</gene>
<organism evidence="1 2">
    <name type="scientific">Cohaesibacter gelatinilyticus</name>
    <dbReference type="NCBI Taxonomy" id="372072"/>
    <lineage>
        <taxon>Bacteria</taxon>
        <taxon>Pseudomonadati</taxon>
        <taxon>Pseudomonadota</taxon>
        <taxon>Alphaproteobacteria</taxon>
        <taxon>Hyphomicrobiales</taxon>
        <taxon>Cohaesibacteraceae</taxon>
    </lineage>
</organism>
<dbReference type="EMBL" id="OBEL01000001">
    <property type="protein sequence ID" value="SNZ07413.1"/>
    <property type="molecule type" value="Genomic_DNA"/>
</dbReference>
<name>A0A285NEU0_9HYPH</name>
<dbReference type="Gene3D" id="1.10.10.1190">
    <property type="entry name" value="Antirestriction protein ArdA, domain 3"/>
    <property type="match status" value="1"/>
</dbReference>
<evidence type="ECO:0000313" key="1">
    <source>
        <dbReference type="EMBL" id="SNZ07413.1"/>
    </source>
</evidence>
<dbReference type="Proteomes" id="UP000219439">
    <property type="component" value="Unassembled WGS sequence"/>
</dbReference>
<reference evidence="1 2" key="1">
    <citation type="submission" date="2017-09" db="EMBL/GenBank/DDBJ databases">
        <authorList>
            <person name="Ehlers B."/>
            <person name="Leendertz F.H."/>
        </authorList>
    </citation>
    <scope>NUCLEOTIDE SEQUENCE [LARGE SCALE GENOMIC DNA]</scope>
    <source>
        <strain evidence="1 2">DSM 18289</strain>
    </source>
</reference>